<dbReference type="PANTHER" id="PTHR42760">
    <property type="entry name" value="SHORT-CHAIN DEHYDROGENASES/REDUCTASES FAMILY MEMBER"/>
    <property type="match status" value="1"/>
</dbReference>
<dbReference type="EMBL" id="RKHY01000001">
    <property type="protein sequence ID" value="ROS40706.1"/>
    <property type="molecule type" value="Genomic_DNA"/>
</dbReference>
<dbReference type="SUPFAM" id="SSF51735">
    <property type="entry name" value="NAD(P)-binding Rossmann-fold domains"/>
    <property type="match status" value="1"/>
</dbReference>
<evidence type="ECO:0000313" key="3">
    <source>
        <dbReference type="EMBL" id="ROS40706.1"/>
    </source>
</evidence>
<dbReference type="PRINTS" id="PR00080">
    <property type="entry name" value="SDRFAMILY"/>
</dbReference>
<proteinExistence type="inferred from homology"/>
<dbReference type="Gene3D" id="3.40.50.720">
    <property type="entry name" value="NAD(P)-binding Rossmann-like Domain"/>
    <property type="match status" value="1"/>
</dbReference>
<dbReference type="PANTHER" id="PTHR42760:SF133">
    <property type="entry name" value="3-OXOACYL-[ACYL-CARRIER-PROTEIN] REDUCTASE"/>
    <property type="match status" value="1"/>
</dbReference>
<accession>A0A3N2GVL3</accession>
<dbReference type="GO" id="GO:0016616">
    <property type="term" value="F:oxidoreductase activity, acting on the CH-OH group of donors, NAD or NADP as acceptor"/>
    <property type="evidence" value="ECO:0007669"/>
    <property type="project" value="TreeGrafter"/>
</dbReference>
<evidence type="ECO:0000313" key="4">
    <source>
        <dbReference type="Proteomes" id="UP000274843"/>
    </source>
</evidence>
<dbReference type="InterPro" id="IPR002347">
    <property type="entry name" value="SDR_fam"/>
</dbReference>
<dbReference type="FunFam" id="3.40.50.720:FF:000084">
    <property type="entry name" value="Short-chain dehydrogenase reductase"/>
    <property type="match status" value="1"/>
</dbReference>
<keyword evidence="2" id="KW-0560">Oxidoreductase</keyword>
<dbReference type="AlphaFoldDB" id="A0A3N2GVL3"/>
<reference evidence="3 4" key="1">
    <citation type="submission" date="2018-11" db="EMBL/GenBank/DDBJ databases">
        <title>Sequencing the genomes of 1000 actinobacteria strains.</title>
        <authorList>
            <person name="Klenk H.-P."/>
        </authorList>
    </citation>
    <scope>NUCLEOTIDE SEQUENCE [LARGE SCALE GENOMIC DNA]</scope>
    <source>
        <strain evidence="3 4">DSM 44348</strain>
    </source>
</reference>
<dbReference type="Proteomes" id="UP000274843">
    <property type="component" value="Unassembled WGS sequence"/>
</dbReference>
<evidence type="ECO:0000256" key="1">
    <source>
        <dbReference type="ARBA" id="ARBA00006484"/>
    </source>
</evidence>
<name>A0A3N2GVL3_9PSEU</name>
<dbReference type="Pfam" id="PF13561">
    <property type="entry name" value="adh_short_C2"/>
    <property type="match status" value="1"/>
</dbReference>
<protein>
    <submittedName>
        <fullName evidence="3">3-oxoacyl-[acyl-carrier protein] reductase</fullName>
    </submittedName>
</protein>
<comment type="caution">
    <text evidence="3">The sequence shown here is derived from an EMBL/GenBank/DDBJ whole genome shotgun (WGS) entry which is preliminary data.</text>
</comment>
<dbReference type="InterPro" id="IPR036291">
    <property type="entry name" value="NAD(P)-bd_dom_sf"/>
</dbReference>
<dbReference type="PRINTS" id="PR00081">
    <property type="entry name" value="GDHRDH"/>
</dbReference>
<dbReference type="PROSITE" id="PS00061">
    <property type="entry name" value="ADH_SHORT"/>
    <property type="match status" value="1"/>
</dbReference>
<sequence length="255" mass="26895">MVAAGERRVALVTGASRGIGAAIGRRLAAEGMAVALNSHPDERMVTLAKQVAEDIVDAGGTALVIPADVAEPADVQFLFEECERELGRVGTLVLNAAATVRRSWTEIGPEEWDRIIGVNLRGAFLCSQRAFRSAEVRDGCIVTVSSVLARTGAPSALHYGTSKAGVIGFTRSLARELGPRGIRVNCVVPGAIRTEEEEESFADRAQTDRAALRHQVIGRRGTADDVAGVVSFLAGPDSRFMTGQAVGVDGGWTLT</sequence>
<keyword evidence="4" id="KW-1185">Reference proteome</keyword>
<dbReference type="InterPro" id="IPR020904">
    <property type="entry name" value="Sc_DH/Rdtase_CS"/>
</dbReference>
<evidence type="ECO:0000256" key="2">
    <source>
        <dbReference type="ARBA" id="ARBA00023002"/>
    </source>
</evidence>
<comment type="similarity">
    <text evidence="1">Belongs to the short-chain dehydrogenases/reductases (SDR) family.</text>
</comment>
<organism evidence="3 4">
    <name type="scientific">Amycolatopsis thermoflava</name>
    <dbReference type="NCBI Taxonomy" id="84480"/>
    <lineage>
        <taxon>Bacteria</taxon>
        <taxon>Bacillati</taxon>
        <taxon>Actinomycetota</taxon>
        <taxon>Actinomycetes</taxon>
        <taxon>Pseudonocardiales</taxon>
        <taxon>Pseudonocardiaceae</taxon>
        <taxon>Amycolatopsis</taxon>
        <taxon>Amycolatopsis methanolica group</taxon>
    </lineage>
</organism>
<gene>
    <name evidence="3" type="ORF">EDD35_3045</name>
</gene>